<proteinExistence type="predicted"/>
<feature type="compositionally biased region" description="Polar residues" evidence="1">
    <location>
        <begin position="326"/>
        <end position="345"/>
    </location>
</feature>
<sequence length="357" mass="38175">MASSRQRPKLPSYLLPTTSSINKVHNEHGIVQVISQVDFGAKIGSVKLSTTESQDHNDAELVLSPKVKEHETSHSGNSHSSSASSDRGAKPLSRREVFKPAGAVSASRSNHQGESNTTTHPGKYYPKVDGSGKIPAKVAKALKNKVYQWAQTEKAKTNRSQSDSELGLLSKPADGRQVMLEMPTELQLSNDSGLSSCEPSSPDNSHQGEQNTGKYSTKISPSVKSKNDNRINGNILDKGIGSCLKNQTPEDAAEVGLCGDNSELDDDVFHHSPPVSNMSVGSPHERLSASIATVKMGLKPVGQANGQICSGNKTYSNAELVSRQSSGAMSVQEYPSKTADNQAKNVSHRIPGERHTV</sequence>
<feature type="region of interest" description="Disordered" evidence="1">
    <location>
        <begin position="48"/>
        <end position="130"/>
    </location>
</feature>
<evidence type="ECO:0000313" key="3">
    <source>
        <dbReference type="Proteomes" id="UP001208570"/>
    </source>
</evidence>
<feature type="compositionally biased region" description="Low complexity" evidence="1">
    <location>
        <begin position="74"/>
        <end position="85"/>
    </location>
</feature>
<dbReference type="AlphaFoldDB" id="A0AAD9K7K5"/>
<feature type="region of interest" description="Disordered" evidence="1">
    <location>
        <begin position="326"/>
        <end position="357"/>
    </location>
</feature>
<evidence type="ECO:0000256" key="1">
    <source>
        <dbReference type="SAM" id="MobiDB-lite"/>
    </source>
</evidence>
<feature type="compositionally biased region" description="Polar residues" evidence="1">
    <location>
        <begin position="106"/>
        <end position="120"/>
    </location>
</feature>
<reference evidence="2" key="1">
    <citation type="journal article" date="2023" name="Mol. Biol. Evol.">
        <title>Third-Generation Sequencing Reveals the Adaptive Role of the Epigenome in Three Deep-Sea Polychaetes.</title>
        <authorList>
            <person name="Perez M."/>
            <person name="Aroh O."/>
            <person name="Sun Y."/>
            <person name="Lan Y."/>
            <person name="Juniper S.K."/>
            <person name="Young C.R."/>
            <person name="Angers B."/>
            <person name="Qian P.Y."/>
        </authorList>
    </citation>
    <scope>NUCLEOTIDE SEQUENCE</scope>
    <source>
        <strain evidence="2">P08H-3</strain>
    </source>
</reference>
<name>A0AAD9K7K5_9ANNE</name>
<evidence type="ECO:0000313" key="2">
    <source>
        <dbReference type="EMBL" id="KAK2165920.1"/>
    </source>
</evidence>
<keyword evidence="3" id="KW-1185">Reference proteome</keyword>
<dbReference type="Proteomes" id="UP001208570">
    <property type="component" value="Unassembled WGS sequence"/>
</dbReference>
<protein>
    <submittedName>
        <fullName evidence="2">Uncharacterized protein</fullName>
    </submittedName>
</protein>
<organism evidence="2 3">
    <name type="scientific">Paralvinella palmiformis</name>
    <dbReference type="NCBI Taxonomy" id="53620"/>
    <lineage>
        <taxon>Eukaryota</taxon>
        <taxon>Metazoa</taxon>
        <taxon>Spiralia</taxon>
        <taxon>Lophotrochozoa</taxon>
        <taxon>Annelida</taxon>
        <taxon>Polychaeta</taxon>
        <taxon>Sedentaria</taxon>
        <taxon>Canalipalpata</taxon>
        <taxon>Terebellida</taxon>
        <taxon>Terebelliformia</taxon>
        <taxon>Alvinellidae</taxon>
        <taxon>Paralvinella</taxon>
    </lineage>
</organism>
<accession>A0AAD9K7K5</accession>
<gene>
    <name evidence="2" type="ORF">LSH36_44g06033</name>
</gene>
<feature type="region of interest" description="Disordered" evidence="1">
    <location>
        <begin position="152"/>
        <end position="172"/>
    </location>
</feature>
<comment type="caution">
    <text evidence="2">The sequence shown here is derived from an EMBL/GenBank/DDBJ whole genome shotgun (WGS) entry which is preliminary data.</text>
</comment>
<dbReference type="EMBL" id="JAODUP010000044">
    <property type="protein sequence ID" value="KAK2165920.1"/>
    <property type="molecule type" value="Genomic_DNA"/>
</dbReference>
<feature type="compositionally biased region" description="Polar residues" evidence="1">
    <location>
        <begin position="188"/>
        <end position="224"/>
    </location>
</feature>
<feature type="region of interest" description="Disordered" evidence="1">
    <location>
        <begin position="188"/>
        <end position="231"/>
    </location>
</feature>
<feature type="compositionally biased region" description="Basic and acidic residues" evidence="1">
    <location>
        <begin position="87"/>
        <end position="98"/>
    </location>
</feature>